<dbReference type="Gene3D" id="3.30.70.2510">
    <property type="match status" value="1"/>
</dbReference>
<evidence type="ECO:0000313" key="10">
    <source>
        <dbReference type="Proteomes" id="UP000504631"/>
    </source>
</evidence>
<evidence type="ECO:0000256" key="4">
    <source>
        <dbReference type="ARBA" id="ARBA00023235"/>
    </source>
</evidence>
<evidence type="ECO:0000259" key="9">
    <source>
        <dbReference type="Pfam" id="PF21238"/>
    </source>
</evidence>
<feature type="domain" description="Pus10 N-terminal eukaryotes" evidence="8">
    <location>
        <begin position="77"/>
        <end position="259"/>
    </location>
</feature>
<dbReference type="FunFam" id="3.30.70.2510:FF:000001">
    <property type="entry name" value="tRNA pseudouridine synthase Pus10"/>
    <property type="match status" value="1"/>
</dbReference>
<keyword evidence="4" id="KW-0413">Isomerase</keyword>
<evidence type="ECO:0000256" key="2">
    <source>
        <dbReference type="ARBA" id="ARBA00012787"/>
    </source>
</evidence>
<dbReference type="CTD" id="150962"/>
<dbReference type="KEGG" id="bvk:117231465"/>
<evidence type="ECO:0000256" key="7">
    <source>
        <dbReference type="ARBA" id="ARBA00083669"/>
    </source>
</evidence>
<proteinExistence type="inferred from homology"/>
<dbReference type="GO" id="GO:0031119">
    <property type="term" value="P:tRNA pseudouridine synthesis"/>
    <property type="evidence" value="ECO:0007669"/>
    <property type="project" value="TreeGrafter"/>
</dbReference>
<dbReference type="Proteomes" id="UP000504631">
    <property type="component" value="Unplaced"/>
</dbReference>
<organism evidence="10 11">
    <name type="scientific">Bombus vosnesenskii</name>
    <dbReference type="NCBI Taxonomy" id="207650"/>
    <lineage>
        <taxon>Eukaryota</taxon>
        <taxon>Metazoa</taxon>
        <taxon>Ecdysozoa</taxon>
        <taxon>Arthropoda</taxon>
        <taxon>Hexapoda</taxon>
        <taxon>Insecta</taxon>
        <taxon>Pterygota</taxon>
        <taxon>Neoptera</taxon>
        <taxon>Endopterygota</taxon>
        <taxon>Hymenoptera</taxon>
        <taxon>Apocrita</taxon>
        <taxon>Aculeata</taxon>
        <taxon>Apoidea</taxon>
        <taxon>Anthophila</taxon>
        <taxon>Apidae</taxon>
        <taxon>Bombus</taxon>
        <taxon>Pyrobombus</taxon>
    </lineage>
</organism>
<keyword evidence="3" id="KW-0819">tRNA processing</keyword>
<comment type="similarity">
    <text evidence="1">Belongs to the pseudouridine synthase Pus10 family.</text>
</comment>
<name>A0A6J3JYA0_9HYME</name>
<dbReference type="InterPro" id="IPR048742">
    <property type="entry name" value="Pus10_N_euk"/>
</dbReference>
<accession>A0A6J3JYA0</accession>
<dbReference type="Pfam" id="PF21237">
    <property type="entry name" value="Pus10_N_euk"/>
    <property type="match status" value="1"/>
</dbReference>
<sequence>MLRYYIYKLIRIFFKMNATESEKRIFNFLQLQNCCLRCCFRFVGWRTLDCYEDPIKYAKDAGYIKAEDISFNDDVPCITCLGILQNKTQEQVIGKIQVEVNKQNYDSGTFICALTIPVCISVRERFLHIQCATQLNLSEDALLDFKIKLQSVKDVWKWIMIPKLELAIKKQVDSMTPSPFLIEIILTYKFNEKECETLLLCKGTNNTGNKWKRKYNENRFSRKSIETLMTKIIDKEFFQYFKAVSFDTSDNINVENIICSHSSIFIGGRYNKLSRELSQTPWFINGEKKMQTSVQDILCNPIAEVTKAQSIKFLSSGREDVDVRNIYSGRPFAVELINPRMTKITEELLSNLVNKINQSSKQVQITSNLKVLSKYDLKRLKEGENVKTKFYRALCVCRNSSKNVLSLEKLNDLKRVKIIQKTPVRVLHRRPLSPRERLIYEMRARWVEPQELKKLDITTEDASMFFVLDIKTQAGTYVKEFVHGDFGRTKPSLCDILNVEIDIVALDVTGINLNWP</sequence>
<dbReference type="FunFam" id="3.30.70.3190:FF:000001">
    <property type="entry name" value="tRNA pseudouridine synthase Pus10"/>
    <property type="match status" value="1"/>
</dbReference>
<dbReference type="EC" id="5.4.99.25" evidence="2"/>
<dbReference type="InterPro" id="IPR020103">
    <property type="entry name" value="PsdUridine_synth_cat_dom_sf"/>
</dbReference>
<protein>
    <recommendedName>
        <fullName evidence="2">tRNA pseudouridine(55) synthase</fullName>
        <ecNumber evidence="2">5.4.99.25</ecNumber>
    </recommendedName>
    <alternativeName>
        <fullName evidence="7">tRNA pseudouridine 55 synthase</fullName>
    </alternativeName>
    <alternativeName>
        <fullName evidence="5">tRNA pseudouridylate synthase</fullName>
    </alternativeName>
    <alternativeName>
        <fullName evidence="6">tRNA-uridine isomerase</fullName>
    </alternativeName>
</protein>
<evidence type="ECO:0000256" key="6">
    <source>
        <dbReference type="ARBA" id="ARBA00079393"/>
    </source>
</evidence>
<dbReference type="Gene3D" id="3.30.70.3190">
    <property type="match status" value="1"/>
</dbReference>
<evidence type="ECO:0000259" key="8">
    <source>
        <dbReference type="Pfam" id="PF21237"/>
    </source>
</evidence>
<evidence type="ECO:0000256" key="3">
    <source>
        <dbReference type="ARBA" id="ARBA00022694"/>
    </source>
</evidence>
<dbReference type="InterPro" id="IPR039894">
    <property type="entry name" value="Pus10-like"/>
</dbReference>
<reference evidence="11" key="1">
    <citation type="submission" date="2025-08" db="UniProtKB">
        <authorList>
            <consortium name="RefSeq"/>
        </authorList>
    </citation>
    <scope>IDENTIFICATION</scope>
    <source>
        <tissue evidence="11">Muscle</tissue>
    </source>
</reference>
<dbReference type="InterPro" id="IPR048741">
    <property type="entry name" value="Pus10-like_C"/>
</dbReference>
<dbReference type="GO" id="GO:0160148">
    <property type="term" value="F:tRNA pseudouridine(55) synthase activity"/>
    <property type="evidence" value="ECO:0007669"/>
    <property type="project" value="UniProtKB-EC"/>
</dbReference>
<evidence type="ECO:0000256" key="1">
    <source>
        <dbReference type="ARBA" id="ARBA00009652"/>
    </source>
</evidence>
<evidence type="ECO:0000313" key="11">
    <source>
        <dbReference type="RefSeq" id="XP_033345813.1"/>
    </source>
</evidence>
<feature type="domain" description="Pus10-like C-terminal" evidence="9">
    <location>
        <begin position="265"/>
        <end position="511"/>
    </location>
</feature>
<dbReference type="SUPFAM" id="SSF55120">
    <property type="entry name" value="Pseudouridine synthase"/>
    <property type="match status" value="1"/>
</dbReference>
<dbReference type="RefSeq" id="XP_033345813.1">
    <property type="nucleotide sequence ID" value="XM_033489922.1"/>
</dbReference>
<dbReference type="GO" id="GO:0003723">
    <property type="term" value="F:RNA binding"/>
    <property type="evidence" value="ECO:0007669"/>
    <property type="project" value="InterPro"/>
</dbReference>
<dbReference type="PANTHER" id="PTHR21568:SF0">
    <property type="entry name" value="TRNA PSEUDOURIDINE SYNTHASE PUS10"/>
    <property type="match status" value="1"/>
</dbReference>
<dbReference type="GeneID" id="117231465"/>
<gene>
    <name evidence="11" type="primary">LOC117231465</name>
</gene>
<dbReference type="PANTHER" id="PTHR21568">
    <property type="entry name" value="TRNA PSEUDOURIDINE SYNTHASE PUS10"/>
    <property type="match status" value="1"/>
</dbReference>
<dbReference type="Pfam" id="PF21238">
    <property type="entry name" value="Pus10_C"/>
    <property type="match status" value="1"/>
</dbReference>
<dbReference type="AlphaFoldDB" id="A0A6J3JYA0"/>
<keyword evidence="10" id="KW-1185">Reference proteome</keyword>
<evidence type="ECO:0000256" key="5">
    <source>
        <dbReference type="ARBA" id="ARBA00075270"/>
    </source>
</evidence>